<comment type="caution">
    <text evidence="2">The sequence shown here is derived from an EMBL/GenBank/DDBJ whole genome shotgun (WGS) entry which is preliminary data.</text>
</comment>
<feature type="signal peptide" evidence="1">
    <location>
        <begin position="1"/>
        <end position="28"/>
    </location>
</feature>
<organism evidence="2 3">
    <name type="scientific">Sphingomonas jinjuensis</name>
    <dbReference type="NCBI Taxonomy" id="535907"/>
    <lineage>
        <taxon>Bacteria</taxon>
        <taxon>Pseudomonadati</taxon>
        <taxon>Pseudomonadota</taxon>
        <taxon>Alphaproteobacteria</taxon>
        <taxon>Sphingomonadales</taxon>
        <taxon>Sphingomonadaceae</taxon>
        <taxon>Sphingomonas</taxon>
    </lineage>
</organism>
<protein>
    <recommendedName>
        <fullName evidence="4">Cellulose-binding domain protein</fullName>
    </recommendedName>
</protein>
<evidence type="ECO:0000256" key="1">
    <source>
        <dbReference type="SAM" id="SignalP"/>
    </source>
</evidence>
<dbReference type="PROSITE" id="PS51318">
    <property type="entry name" value="TAT"/>
    <property type="match status" value="1"/>
</dbReference>
<evidence type="ECO:0008006" key="4">
    <source>
        <dbReference type="Google" id="ProtNLM"/>
    </source>
</evidence>
<dbReference type="Proteomes" id="UP000529795">
    <property type="component" value="Unassembled WGS sequence"/>
</dbReference>
<dbReference type="AlphaFoldDB" id="A0A840F9Q7"/>
<keyword evidence="3" id="KW-1185">Reference proteome</keyword>
<sequence length="563" mass="61590">MVFLRETRRSLIALAACLPLTAAGGRSATPQSPVATADASDATPLQRRIPTIGMNLESADLTYYGTAFPFIDRMRTSPGWSAKDLNFDNLPQGTVVMNPKTHLPAGQASNISQVSTVIGLDPAPLPGPDRYVITWEGAGVVRMGYKLASNEKAGDHRYTFDYTGTDVTANVVVTKLDDRDPIRNLHLVRADQLDRFAAGQVFSPEFLTRVAQWSVIRFMDWGRTNGSTIVDWSQMPSDASIWQETGAPIETMVALANAAKTDMWYCIPAHANDVFVRQALTYVRDHLEPSLTLHLEYSNEVWNGAFEQFHYAQAQGAALGQRLKLTKPIGTMEWYGYRSAQIAKLTDEVYGTSSRRRVKNVVGTQTAWLGLEDAIWDGVKLSRLGTPASLFEEYAVTTYFGHSIGGGSDADKAKVLGWARQGPAGLDAVFSELSTGGQLSDDSSLDNLKKPLAYHARVAKRLGLDLVAYEGGHHLTALGYANKDQDDVVAFIGRIVNDPRMGRLYTQMIDEFGAVGGKTLVAFNDVGGVTKFGAWGVSDTIYQEHSPRYDALVAAQRRATQKP</sequence>
<evidence type="ECO:0000313" key="3">
    <source>
        <dbReference type="Proteomes" id="UP000529795"/>
    </source>
</evidence>
<feature type="chain" id="PRO_5032382426" description="Cellulose-binding domain protein" evidence="1">
    <location>
        <begin position="29"/>
        <end position="563"/>
    </location>
</feature>
<dbReference type="RefSeq" id="WP_183982704.1">
    <property type="nucleotide sequence ID" value="NZ_JACIEV010000002.1"/>
</dbReference>
<evidence type="ECO:0000313" key="2">
    <source>
        <dbReference type="EMBL" id="MBB4153026.1"/>
    </source>
</evidence>
<accession>A0A840F9Q7</accession>
<name>A0A840F9Q7_9SPHN</name>
<gene>
    <name evidence="2" type="ORF">GGQ80_000914</name>
</gene>
<dbReference type="EMBL" id="JACIEV010000002">
    <property type="protein sequence ID" value="MBB4153026.1"/>
    <property type="molecule type" value="Genomic_DNA"/>
</dbReference>
<dbReference type="InterPro" id="IPR006311">
    <property type="entry name" value="TAT_signal"/>
</dbReference>
<reference evidence="2 3" key="1">
    <citation type="submission" date="2020-08" db="EMBL/GenBank/DDBJ databases">
        <title>Genomic Encyclopedia of Type Strains, Phase IV (KMG-IV): sequencing the most valuable type-strain genomes for metagenomic binning, comparative biology and taxonomic classification.</title>
        <authorList>
            <person name="Goeker M."/>
        </authorList>
    </citation>
    <scope>NUCLEOTIDE SEQUENCE [LARGE SCALE GENOMIC DNA]</scope>
    <source>
        <strain evidence="2 3">YC6723</strain>
    </source>
</reference>
<proteinExistence type="predicted"/>
<keyword evidence="1" id="KW-0732">Signal</keyword>